<dbReference type="PROSITE" id="PS51257">
    <property type="entry name" value="PROKAR_LIPOPROTEIN"/>
    <property type="match status" value="1"/>
</dbReference>
<sequence>MNRLKSAAATAVAAASALALSACATYAEQDALDFGTRLSASLDGANEVPRVGDPDGSGDFLVALNPQGRMCYQMEARGTDLITAAHIHEGAAGVAGGVVTPLITPQLGQRANACTEIDAGLAKRILANPGGFYVNLHNEAYPAGAVRGQLMVVGAE</sequence>
<dbReference type="InterPro" id="IPR010895">
    <property type="entry name" value="CHRD"/>
</dbReference>
<name>A0ABT9HR08_9SPHN</name>
<reference evidence="3 4" key="1">
    <citation type="submission" date="2023-08" db="EMBL/GenBank/DDBJ databases">
        <title>genomic of G39.</title>
        <authorList>
            <person name="Wang Y."/>
        </authorList>
    </citation>
    <scope>NUCLEOTIDE SEQUENCE [LARGE SCALE GENOMIC DNA]</scope>
    <source>
        <strain evidence="3 4">G39</strain>
    </source>
</reference>
<proteinExistence type="predicted"/>
<dbReference type="SMART" id="SM00754">
    <property type="entry name" value="CHRD"/>
    <property type="match status" value="1"/>
</dbReference>
<dbReference type="EMBL" id="JAVAIM010000001">
    <property type="protein sequence ID" value="MDP4575591.1"/>
    <property type="molecule type" value="Genomic_DNA"/>
</dbReference>
<evidence type="ECO:0000259" key="2">
    <source>
        <dbReference type="SMART" id="SM00754"/>
    </source>
</evidence>
<evidence type="ECO:0000313" key="3">
    <source>
        <dbReference type="EMBL" id="MDP4575591.1"/>
    </source>
</evidence>
<keyword evidence="1" id="KW-0732">Signal</keyword>
<comment type="caution">
    <text evidence="3">The sequence shown here is derived from an EMBL/GenBank/DDBJ whole genome shotgun (WGS) entry which is preliminary data.</text>
</comment>
<gene>
    <name evidence="3" type="ORF">Q9K02_10625</name>
</gene>
<feature type="domain" description="CHRD" evidence="2">
    <location>
        <begin position="36"/>
        <end position="152"/>
    </location>
</feature>
<organism evidence="3 4">
    <name type="scientific">Qipengyuania profundimaris</name>
    <dbReference type="NCBI Taxonomy" id="3067652"/>
    <lineage>
        <taxon>Bacteria</taxon>
        <taxon>Pseudomonadati</taxon>
        <taxon>Pseudomonadota</taxon>
        <taxon>Alphaproteobacteria</taxon>
        <taxon>Sphingomonadales</taxon>
        <taxon>Erythrobacteraceae</taxon>
        <taxon>Qipengyuania</taxon>
    </lineage>
</organism>
<dbReference type="Pfam" id="PF07452">
    <property type="entry name" value="CHRD"/>
    <property type="match status" value="1"/>
</dbReference>
<protein>
    <submittedName>
        <fullName evidence="3">CHRD domain-containing protein</fullName>
    </submittedName>
</protein>
<feature type="signal peptide" evidence="1">
    <location>
        <begin position="1"/>
        <end position="24"/>
    </location>
</feature>
<dbReference type="RefSeq" id="WP_305932871.1">
    <property type="nucleotide sequence ID" value="NZ_JAVAIM010000001.1"/>
</dbReference>
<accession>A0ABT9HR08</accession>
<evidence type="ECO:0000256" key="1">
    <source>
        <dbReference type="SAM" id="SignalP"/>
    </source>
</evidence>
<feature type="chain" id="PRO_5046666343" evidence="1">
    <location>
        <begin position="25"/>
        <end position="156"/>
    </location>
</feature>
<dbReference type="Proteomes" id="UP001240639">
    <property type="component" value="Unassembled WGS sequence"/>
</dbReference>
<evidence type="ECO:0000313" key="4">
    <source>
        <dbReference type="Proteomes" id="UP001240639"/>
    </source>
</evidence>
<keyword evidence="4" id="KW-1185">Reference proteome</keyword>